<dbReference type="Pfam" id="PF13704">
    <property type="entry name" value="Glyco_tranf_2_4"/>
    <property type="match status" value="1"/>
</dbReference>
<evidence type="ECO:0008006" key="3">
    <source>
        <dbReference type="Google" id="ProtNLM"/>
    </source>
</evidence>
<sequence>MPKIVCFTRIFNEDDITEAFVRHHATHVDEMLFLDDGSSDRTVEILTALRGEAVAG</sequence>
<dbReference type="Proteomes" id="UP000032668">
    <property type="component" value="Unassembled WGS sequence"/>
</dbReference>
<organism evidence="1 2">
    <name type="scientific">Acidocella aminolytica 101 = DSM 11237</name>
    <dbReference type="NCBI Taxonomy" id="1120923"/>
    <lineage>
        <taxon>Bacteria</taxon>
        <taxon>Pseudomonadati</taxon>
        <taxon>Pseudomonadota</taxon>
        <taxon>Alphaproteobacteria</taxon>
        <taxon>Acetobacterales</taxon>
        <taxon>Acidocellaceae</taxon>
        <taxon>Acidocella</taxon>
    </lineage>
</organism>
<dbReference type="EMBL" id="BANC01000110">
    <property type="protein sequence ID" value="GAN81703.1"/>
    <property type="molecule type" value="Genomic_DNA"/>
</dbReference>
<comment type="caution">
    <text evidence="1">The sequence shown here is derived from an EMBL/GenBank/DDBJ whole genome shotgun (WGS) entry which is preliminary data.</text>
</comment>
<protein>
    <recommendedName>
        <fullName evidence="3">Glycosyl transferase</fullName>
    </recommendedName>
</protein>
<dbReference type="SUPFAM" id="SSF53448">
    <property type="entry name" value="Nucleotide-diphospho-sugar transferases"/>
    <property type="match status" value="1"/>
</dbReference>
<dbReference type="InterPro" id="IPR029044">
    <property type="entry name" value="Nucleotide-diphossugar_trans"/>
</dbReference>
<dbReference type="AlphaFoldDB" id="A0A0D6PKI0"/>
<gene>
    <name evidence="1" type="ORF">Aam_112_023</name>
</gene>
<proteinExistence type="predicted"/>
<evidence type="ECO:0000313" key="1">
    <source>
        <dbReference type="EMBL" id="GAN81703.1"/>
    </source>
</evidence>
<dbReference type="STRING" id="1120923.SAMN02746095_00633"/>
<reference evidence="1 2" key="1">
    <citation type="submission" date="2012-11" db="EMBL/GenBank/DDBJ databases">
        <title>Whole genome sequence of Acidocella aminolytica 101 = DSM 11237.</title>
        <authorList>
            <person name="Azuma Y."/>
            <person name="Higashiura N."/>
            <person name="Hirakawa H."/>
            <person name="Matsushita K."/>
        </authorList>
    </citation>
    <scope>NUCLEOTIDE SEQUENCE [LARGE SCALE GENOMIC DNA]</scope>
    <source>
        <strain evidence="2">101 / DSM 11237</strain>
    </source>
</reference>
<evidence type="ECO:0000313" key="2">
    <source>
        <dbReference type="Proteomes" id="UP000032668"/>
    </source>
</evidence>
<accession>A0A0D6PKI0</accession>
<keyword evidence="2" id="KW-1185">Reference proteome</keyword>
<name>A0A0D6PKI0_9PROT</name>